<dbReference type="CDD" id="cd07377">
    <property type="entry name" value="WHTH_GntR"/>
    <property type="match status" value="1"/>
</dbReference>
<dbReference type="SMART" id="SM00866">
    <property type="entry name" value="UTRA"/>
    <property type="match status" value="1"/>
</dbReference>
<name>A0A132N3N7_9ACTN</name>
<evidence type="ECO:0000256" key="3">
    <source>
        <dbReference type="ARBA" id="ARBA00023163"/>
    </source>
</evidence>
<evidence type="ECO:0000256" key="2">
    <source>
        <dbReference type="ARBA" id="ARBA00023125"/>
    </source>
</evidence>
<accession>A0A132N3N7</accession>
<evidence type="ECO:0000313" key="8">
    <source>
        <dbReference type="Proteomes" id="UP000070659"/>
    </source>
</evidence>
<dbReference type="InterPro" id="IPR000524">
    <property type="entry name" value="Tscrpt_reg_HTH_GntR"/>
</dbReference>
<dbReference type="PATRIC" id="fig|1469144.8.peg.1656"/>
<dbReference type="Proteomes" id="UP000070659">
    <property type="component" value="Unassembled WGS sequence"/>
</dbReference>
<evidence type="ECO:0000313" key="7">
    <source>
        <dbReference type="Proteomes" id="UP000070598"/>
    </source>
</evidence>
<keyword evidence="1" id="KW-0805">Transcription regulation</keyword>
<dbReference type="RefSeq" id="WP_067067474.1">
    <property type="nucleotide sequence ID" value="NZ_JYIJ01000008.1"/>
</dbReference>
<dbReference type="InterPro" id="IPR036390">
    <property type="entry name" value="WH_DNA-bd_sf"/>
</dbReference>
<dbReference type="GO" id="GO:0003677">
    <property type="term" value="F:DNA binding"/>
    <property type="evidence" value="ECO:0007669"/>
    <property type="project" value="UniProtKB-KW"/>
</dbReference>
<dbReference type="SUPFAM" id="SSF46785">
    <property type="entry name" value="Winged helix' DNA-binding domain"/>
    <property type="match status" value="1"/>
</dbReference>
<dbReference type="Gene3D" id="1.10.10.10">
    <property type="entry name" value="Winged helix-like DNA-binding domain superfamily/Winged helix DNA-binding domain"/>
    <property type="match status" value="1"/>
</dbReference>
<proteinExistence type="predicted"/>
<dbReference type="SMART" id="SM00345">
    <property type="entry name" value="HTH_GNTR"/>
    <property type="match status" value="1"/>
</dbReference>
<feature type="domain" description="HTH gntR-type" evidence="4">
    <location>
        <begin position="6"/>
        <end position="74"/>
    </location>
</feature>
<evidence type="ECO:0000313" key="5">
    <source>
        <dbReference type="EMBL" id="KWX04626.1"/>
    </source>
</evidence>
<dbReference type="InterPro" id="IPR011663">
    <property type="entry name" value="UTRA"/>
</dbReference>
<organism evidence="5 7">
    <name type="scientific">Carbonactinospora thermoautotrophica</name>
    <dbReference type="NCBI Taxonomy" id="1469144"/>
    <lineage>
        <taxon>Bacteria</taxon>
        <taxon>Bacillati</taxon>
        <taxon>Actinomycetota</taxon>
        <taxon>Actinomycetes</taxon>
        <taxon>Kitasatosporales</taxon>
        <taxon>Carbonactinosporaceae</taxon>
        <taxon>Carbonactinospora</taxon>
    </lineage>
</organism>
<comment type="caution">
    <text evidence="5">The sequence shown here is derived from an EMBL/GenBank/DDBJ whole genome shotgun (WGS) entry which is preliminary data.</text>
</comment>
<keyword evidence="3" id="KW-0804">Transcription</keyword>
<dbReference type="SUPFAM" id="SSF64288">
    <property type="entry name" value="Chorismate lyase-like"/>
    <property type="match status" value="1"/>
</dbReference>
<dbReference type="Gene3D" id="3.40.1410.10">
    <property type="entry name" value="Chorismate lyase-like"/>
    <property type="match status" value="1"/>
</dbReference>
<dbReference type="GO" id="GO:0003700">
    <property type="term" value="F:DNA-binding transcription factor activity"/>
    <property type="evidence" value="ECO:0007669"/>
    <property type="project" value="InterPro"/>
</dbReference>
<dbReference type="PROSITE" id="PS50949">
    <property type="entry name" value="HTH_GNTR"/>
    <property type="match status" value="1"/>
</dbReference>
<reference evidence="7" key="2">
    <citation type="submission" date="2015-02" db="EMBL/GenBank/DDBJ databases">
        <title>Physiological reanalysis, assessment of diazotrophy, and genome sequences of multiple isolates of Streptomyces thermoautotrophicus.</title>
        <authorList>
            <person name="MacKellar D.C."/>
            <person name="Lieber L."/>
            <person name="Norman J."/>
            <person name="Bolger A."/>
            <person name="Tobin C."/>
            <person name="Murray J.W."/>
            <person name="Friesen M."/>
            <person name="Prell J."/>
        </authorList>
    </citation>
    <scope>NUCLEOTIDE SEQUENCE [LARGE SCALE GENOMIC DNA]</scope>
    <source>
        <strain evidence="7">UBT1</strain>
    </source>
</reference>
<dbReference type="Proteomes" id="UP000070598">
    <property type="component" value="Unassembled WGS sequence"/>
</dbReference>
<keyword evidence="2" id="KW-0238">DNA-binding</keyword>
<evidence type="ECO:0000256" key="1">
    <source>
        <dbReference type="ARBA" id="ARBA00023015"/>
    </source>
</evidence>
<dbReference type="GO" id="GO:0045892">
    <property type="term" value="P:negative regulation of DNA-templated transcription"/>
    <property type="evidence" value="ECO:0007669"/>
    <property type="project" value="TreeGrafter"/>
</dbReference>
<dbReference type="EMBL" id="JYIJ01000008">
    <property type="protein sequence ID" value="KWX05974.1"/>
    <property type="molecule type" value="Genomic_DNA"/>
</dbReference>
<protein>
    <recommendedName>
        <fullName evidence="4">HTH gntR-type domain-containing protein</fullName>
    </recommendedName>
</protein>
<gene>
    <name evidence="6" type="ORF">TH66_00205</name>
    <name evidence="5" type="ORF">TR74_24190</name>
</gene>
<dbReference type="Pfam" id="PF00392">
    <property type="entry name" value="GntR"/>
    <property type="match status" value="1"/>
</dbReference>
<dbReference type="Pfam" id="PF07702">
    <property type="entry name" value="UTRA"/>
    <property type="match status" value="1"/>
</dbReference>
<dbReference type="PANTHER" id="PTHR44846:SF17">
    <property type="entry name" value="GNTR-FAMILY TRANSCRIPTIONAL REGULATOR"/>
    <property type="match status" value="1"/>
</dbReference>
<dbReference type="EMBL" id="JYIK01001122">
    <property type="protein sequence ID" value="KWX04626.1"/>
    <property type="molecule type" value="Genomic_DNA"/>
</dbReference>
<evidence type="ECO:0000313" key="6">
    <source>
        <dbReference type="EMBL" id="KWX05974.1"/>
    </source>
</evidence>
<dbReference type="InterPro" id="IPR050679">
    <property type="entry name" value="Bact_HTH_transcr_reg"/>
</dbReference>
<reference evidence="5 8" key="1">
    <citation type="submission" date="2015-02" db="EMBL/GenBank/DDBJ databases">
        <title>Physiological reanalysis, assessment of diazotrophy, and genome sequences of multiple isolates of Streptomyces thermoautotrophicus.</title>
        <authorList>
            <person name="MacKellar D.C."/>
            <person name="Lieber L."/>
            <person name="Norman J."/>
            <person name="Bolger A."/>
            <person name="Tobin C."/>
            <person name="Murray J.W."/>
            <person name="Prell J."/>
        </authorList>
    </citation>
    <scope>NUCLEOTIDE SEQUENCE [LARGE SCALE GENOMIC DNA]</scope>
    <source>
        <strain evidence="5 8">UBT1</strain>
    </source>
</reference>
<dbReference type="InterPro" id="IPR028978">
    <property type="entry name" value="Chorismate_lyase_/UTRA_dom_sf"/>
</dbReference>
<evidence type="ECO:0000259" key="4">
    <source>
        <dbReference type="PROSITE" id="PS50949"/>
    </source>
</evidence>
<dbReference type="AlphaFoldDB" id="A0A132N3N7"/>
<dbReference type="PANTHER" id="PTHR44846">
    <property type="entry name" value="MANNOSYL-D-GLYCERATE TRANSPORT/METABOLISM SYSTEM REPRESSOR MNGR-RELATED"/>
    <property type="match status" value="1"/>
</dbReference>
<dbReference type="InterPro" id="IPR036388">
    <property type="entry name" value="WH-like_DNA-bd_sf"/>
</dbReference>
<dbReference type="PRINTS" id="PR00035">
    <property type="entry name" value="HTHGNTR"/>
</dbReference>
<sequence>MTPRPAPLYRRIADELRAAITSGELTPGTQLPTEQELGRKYRVSRNTVRLALGMLLNEGLIESTPGRGTFVRDHAVLTYWATRSEAAERRASSTTDAYVTDVREAGRTPSQRFEMRIVQASPGVAERLWVNEGDAVVLRRCLRSVDGTPWSIQDSYYPMDIAQGTELMSPGDIARGTIRVLAELGYHEVGFLDELIARMPNPDEASFFQVSAGVPVLVNVRTAYTTERPVRITETIFAGDRNRVVYELGDLQALYREREKS</sequence>